<proteinExistence type="predicted"/>
<accession>A0A7G8LPS9</accession>
<organism evidence="1 2">
    <name type="scientific">Mycobacterium phage MrMiyagi</name>
    <dbReference type="NCBI Taxonomy" id="2762395"/>
    <lineage>
        <taxon>Viruses</taxon>
        <taxon>Duplodnaviria</taxon>
        <taxon>Heunggongvirae</taxon>
        <taxon>Uroviricota</taxon>
        <taxon>Caudoviricetes</taxon>
        <taxon>Fowlmouthvirus</taxon>
        <taxon>Fowlmouthvirus fowlmouth</taxon>
    </lineage>
</organism>
<sequence>MASKVYVPLNKVVICKRCGQGSLAWIKSDKTGKFYLANVVKQHALAYSPHKCHPDMVDEMTRAKAIDEANGINFNFS</sequence>
<protein>
    <submittedName>
        <fullName evidence="1">Uncharacterized protein</fullName>
    </submittedName>
</protein>
<evidence type="ECO:0000313" key="1">
    <source>
        <dbReference type="EMBL" id="QNJ59251.1"/>
    </source>
</evidence>
<evidence type="ECO:0000313" key="2">
    <source>
        <dbReference type="Proteomes" id="UP000515854"/>
    </source>
</evidence>
<dbReference type="Proteomes" id="UP000515854">
    <property type="component" value="Genome"/>
</dbReference>
<name>A0A7G8LPS9_9CAUD</name>
<reference evidence="1 2" key="1">
    <citation type="submission" date="2020-07" db="EMBL/GenBank/DDBJ databases">
        <authorList>
            <person name="Baliraine F.N."/>
            <person name="Frederick G.D."/>
            <person name="Mills R.B."/>
            <person name="Woodruff J.W."/>
            <person name="Richardson W.J."/>
            <person name="Garlena R.A."/>
            <person name="Russell D.A."/>
            <person name="Pope W.H."/>
            <person name="Jacobs-Sera D."/>
            <person name="Hatfull G.F."/>
        </authorList>
    </citation>
    <scope>NUCLEOTIDE SEQUENCE [LARGE SCALE GENOMIC DNA]</scope>
</reference>
<dbReference type="EMBL" id="MT776806">
    <property type="protein sequence ID" value="QNJ59251.1"/>
    <property type="molecule type" value="Genomic_DNA"/>
</dbReference>
<gene>
    <name evidence="1" type="primary">37</name>
    <name evidence="1" type="ORF">SEA_MRMIYAGI_37</name>
</gene>